<dbReference type="SMART" id="SM00014">
    <property type="entry name" value="acidPPc"/>
    <property type="match status" value="1"/>
</dbReference>
<evidence type="ECO:0000259" key="2">
    <source>
        <dbReference type="SMART" id="SM00014"/>
    </source>
</evidence>
<dbReference type="Pfam" id="PF01569">
    <property type="entry name" value="PAP2"/>
    <property type="match status" value="1"/>
</dbReference>
<sequence length="192" mass="21179">MTVTLAFDRLRIDDDVTNWMIAGRAQPWIGLAHVVTFFGNSLTMTIICTVVVVWLMIRRHVDEAVLLAVGSLVGAAVMVAFKHLVARTRPPVTDRLLHVGSYSFPSGHAMMSMVVYCLLAVVAYRLSAWVRDHRWVLLAAPALSFAIGVTRVYLGVHWTTDVLAGWACGALWVLLCVRASMWVAVHRNGPIG</sequence>
<dbReference type="SUPFAM" id="SSF48317">
    <property type="entry name" value="Acid phosphatase/Vanadium-dependent haloperoxidase"/>
    <property type="match status" value="1"/>
</dbReference>
<protein>
    <submittedName>
        <fullName evidence="3">Phosphatase PAP2 family protein</fullName>
    </submittedName>
</protein>
<organism evidence="3 4">
    <name type="scientific">Gordonia oryzae</name>
    <dbReference type="NCBI Taxonomy" id="2487349"/>
    <lineage>
        <taxon>Bacteria</taxon>
        <taxon>Bacillati</taxon>
        <taxon>Actinomycetota</taxon>
        <taxon>Actinomycetes</taxon>
        <taxon>Mycobacteriales</taxon>
        <taxon>Gordoniaceae</taxon>
        <taxon>Gordonia</taxon>
    </lineage>
</organism>
<dbReference type="OrthoDB" id="5289372at2"/>
<dbReference type="Proteomes" id="UP000267536">
    <property type="component" value="Unassembled WGS sequence"/>
</dbReference>
<evidence type="ECO:0000313" key="4">
    <source>
        <dbReference type="Proteomes" id="UP000267536"/>
    </source>
</evidence>
<keyword evidence="4" id="KW-1185">Reference proteome</keyword>
<accession>A0A3N4GMU6</accession>
<dbReference type="InterPro" id="IPR000326">
    <property type="entry name" value="PAP2/HPO"/>
</dbReference>
<gene>
    <name evidence="3" type="ORF">EF294_11635</name>
</gene>
<proteinExistence type="predicted"/>
<feature type="transmembrane region" description="Helical" evidence="1">
    <location>
        <begin position="162"/>
        <end position="185"/>
    </location>
</feature>
<evidence type="ECO:0000313" key="3">
    <source>
        <dbReference type="EMBL" id="RPA59900.1"/>
    </source>
</evidence>
<feature type="domain" description="Phosphatidic acid phosphatase type 2/haloperoxidase" evidence="2">
    <location>
        <begin position="64"/>
        <end position="177"/>
    </location>
</feature>
<feature type="transmembrane region" description="Helical" evidence="1">
    <location>
        <begin position="105"/>
        <end position="124"/>
    </location>
</feature>
<feature type="transmembrane region" description="Helical" evidence="1">
    <location>
        <begin position="64"/>
        <end position="85"/>
    </location>
</feature>
<keyword evidence="1" id="KW-0812">Transmembrane</keyword>
<dbReference type="InterPro" id="IPR036938">
    <property type="entry name" value="PAP2/HPO_sf"/>
</dbReference>
<name>A0A3N4GMU6_9ACTN</name>
<dbReference type="EMBL" id="RKMH01000008">
    <property type="protein sequence ID" value="RPA59900.1"/>
    <property type="molecule type" value="Genomic_DNA"/>
</dbReference>
<dbReference type="Gene3D" id="1.20.144.10">
    <property type="entry name" value="Phosphatidic acid phosphatase type 2/haloperoxidase"/>
    <property type="match status" value="2"/>
</dbReference>
<feature type="transmembrane region" description="Helical" evidence="1">
    <location>
        <begin position="28"/>
        <end position="57"/>
    </location>
</feature>
<evidence type="ECO:0000256" key="1">
    <source>
        <dbReference type="SAM" id="Phobius"/>
    </source>
</evidence>
<keyword evidence="1" id="KW-0472">Membrane</keyword>
<keyword evidence="1" id="KW-1133">Transmembrane helix</keyword>
<comment type="caution">
    <text evidence="3">The sequence shown here is derived from an EMBL/GenBank/DDBJ whole genome shotgun (WGS) entry which is preliminary data.</text>
</comment>
<dbReference type="PANTHER" id="PTHR14969">
    <property type="entry name" value="SPHINGOSINE-1-PHOSPHATE PHOSPHOHYDROLASE"/>
    <property type="match status" value="1"/>
</dbReference>
<dbReference type="CDD" id="cd03392">
    <property type="entry name" value="PAP2_like_2"/>
    <property type="match status" value="1"/>
</dbReference>
<dbReference type="RefSeq" id="WP_123929772.1">
    <property type="nucleotide sequence ID" value="NZ_JBPSDP010000007.1"/>
</dbReference>
<dbReference type="AlphaFoldDB" id="A0A3N4GMU6"/>
<dbReference type="PANTHER" id="PTHR14969:SF13">
    <property type="entry name" value="AT30094P"/>
    <property type="match status" value="1"/>
</dbReference>
<reference evidence="3 4" key="1">
    <citation type="submission" date="2018-11" db="EMBL/GenBank/DDBJ databases">
        <title>Draft genome sequence of Gordonia sp. RS15-1S isolated from rice stems.</title>
        <authorList>
            <person name="Muangham S."/>
        </authorList>
    </citation>
    <scope>NUCLEOTIDE SEQUENCE [LARGE SCALE GENOMIC DNA]</scope>
    <source>
        <strain evidence="3 4">RS15-1S</strain>
    </source>
</reference>
<feature type="transmembrane region" description="Helical" evidence="1">
    <location>
        <begin position="136"/>
        <end position="156"/>
    </location>
</feature>